<keyword evidence="2" id="KW-1185">Reference proteome</keyword>
<dbReference type="EMBL" id="AWTV01000010">
    <property type="protein sequence ID" value="KIH87970.1"/>
    <property type="molecule type" value="Genomic_DNA"/>
</dbReference>
<name>A0A0C2ILT1_9PEZI</name>
<proteinExistence type="predicted"/>
<dbReference type="HOGENOM" id="CLU_082473_2_1_1"/>
<evidence type="ECO:0000313" key="2">
    <source>
        <dbReference type="Proteomes" id="UP000031575"/>
    </source>
</evidence>
<protein>
    <submittedName>
        <fullName evidence="1">Uncharacterized protein</fullName>
    </submittedName>
</protein>
<dbReference type="AlphaFoldDB" id="A0A0C2ILT1"/>
<sequence>MCAADDAIIGYYTEYLFFRPEPEWSIDLIADPRTIETDTDIGPTLTEQEMAERLAVMAWLVVSLEESFNWRPKLGLRRNGTVEENRDGTPVPWTPVHCPSRAHEIPALSERLILSHNRYDLNRQPGETTRYNVIFNGTSLRTV</sequence>
<dbReference type="RefSeq" id="XP_040615980.1">
    <property type="nucleotide sequence ID" value="XM_040763671.1"/>
</dbReference>
<dbReference type="VEuPathDB" id="FungiDB:SPBR_05394"/>
<evidence type="ECO:0000313" key="1">
    <source>
        <dbReference type="EMBL" id="KIH87970.1"/>
    </source>
</evidence>
<dbReference type="GeneID" id="63678592"/>
<comment type="caution">
    <text evidence="1">The sequence shown here is derived from an EMBL/GenBank/DDBJ whole genome shotgun (WGS) entry which is preliminary data.</text>
</comment>
<dbReference type="OrthoDB" id="5422293at2759"/>
<reference evidence="1 2" key="1">
    <citation type="journal article" date="2014" name="BMC Genomics">
        <title>Comparative genomics of the major fungal agents of human and animal Sporotrichosis: Sporothrix schenckii and Sporothrix brasiliensis.</title>
        <authorList>
            <person name="Teixeira M.M."/>
            <person name="de Almeida L.G."/>
            <person name="Kubitschek-Barreira P."/>
            <person name="Alves F.L."/>
            <person name="Kioshima E.S."/>
            <person name="Abadio A.K."/>
            <person name="Fernandes L."/>
            <person name="Derengowski L.S."/>
            <person name="Ferreira K.S."/>
            <person name="Souza R.C."/>
            <person name="Ruiz J.C."/>
            <person name="de Andrade N.C."/>
            <person name="Paes H.C."/>
            <person name="Nicola A.M."/>
            <person name="Albuquerque P."/>
            <person name="Gerber A.L."/>
            <person name="Martins V.P."/>
            <person name="Peconick L.D."/>
            <person name="Neto A.V."/>
            <person name="Chaucanez C.B."/>
            <person name="Silva P.A."/>
            <person name="Cunha O.L."/>
            <person name="de Oliveira F.F."/>
            <person name="dos Santos T.C."/>
            <person name="Barros A.L."/>
            <person name="Soares M.A."/>
            <person name="de Oliveira L.M."/>
            <person name="Marini M.M."/>
            <person name="Villalobos-Duno H."/>
            <person name="Cunha M.M."/>
            <person name="de Hoog S."/>
            <person name="da Silveira J.F."/>
            <person name="Henrissat B."/>
            <person name="Nino-Vega G.A."/>
            <person name="Cisalpino P.S."/>
            <person name="Mora-Montes H.M."/>
            <person name="Almeida S.R."/>
            <person name="Stajich J.E."/>
            <person name="Lopes-Bezerra L.M."/>
            <person name="Vasconcelos A.T."/>
            <person name="Felipe M.S."/>
        </authorList>
    </citation>
    <scope>NUCLEOTIDE SEQUENCE [LARGE SCALE GENOMIC DNA]</scope>
    <source>
        <strain evidence="1 2">5110</strain>
    </source>
</reference>
<organism evidence="1 2">
    <name type="scientific">Sporothrix brasiliensis 5110</name>
    <dbReference type="NCBI Taxonomy" id="1398154"/>
    <lineage>
        <taxon>Eukaryota</taxon>
        <taxon>Fungi</taxon>
        <taxon>Dikarya</taxon>
        <taxon>Ascomycota</taxon>
        <taxon>Pezizomycotina</taxon>
        <taxon>Sordariomycetes</taxon>
        <taxon>Sordariomycetidae</taxon>
        <taxon>Ophiostomatales</taxon>
        <taxon>Ophiostomataceae</taxon>
        <taxon>Sporothrix</taxon>
    </lineage>
</organism>
<dbReference type="Proteomes" id="UP000031575">
    <property type="component" value="Unassembled WGS sequence"/>
</dbReference>
<accession>A0A0C2ILT1</accession>
<gene>
    <name evidence="1" type="ORF">SPBR_05394</name>
</gene>